<name>A0AAV9WCQ7_9PEZI</name>
<reference evidence="2 3" key="1">
    <citation type="submission" date="2023-08" db="EMBL/GenBank/DDBJ databases">
        <authorList>
            <person name="Palmer J.M."/>
        </authorList>
    </citation>
    <scope>NUCLEOTIDE SEQUENCE [LARGE SCALE GENOMIC DNA]</scope>
    <source>
        <strain evidence="2 3">TWF481</strain>
    </source>
</reference>
<evidence type="ECO:0000259" key="1">
    <source>
        <dbReference type="Pfam" id="PF24494"/>
    </source>
</evidence>
<comment type="caution">
    <text evidence="2">The sequence shown here is derived from an EMBL/GenBank/DDBJ whole genome shotgun (WGS) entry which is preliminary data.</text>
</comment>
<feature type="domain" description="DUF7587" evidence="1">
    <location>
        <begin position="12"/>
        <end position="151"/>
    </location>
</feature>
<evidence type="ECO:0000313" key="3">
    <source>
        <dbReference type="Proteomes" id="UP001370758"/>
    </source>
</evidence>
<sequence>MDIIHPLPPSSLPKYLYRIHYPSSWTALTPLPSLLAKDRTTLHPPTLTTLTAHLTWKINLPSPFISTLSSKPHAISWARSLEQYKNPLTREAVKLITLKPRFATGVVVYNPKLCFAAHAILPPEEVRDFVRDEEYIILHSIPSSWIVSVENIDAASINPVDVDITKEEMGEGLNMPDPRVGFDEFITGMEDICLEMKLILESFKRLGTYTQAILRG</sequence>
<dbReference type="PANTHER" id="PTHR40781:SF1">
    <property type="match status" value="1"/>
</dbReference>
<evidence type="ECO:0000313" key="2">
    <source>
        <dbReference type="EMBL" id="KAK6506655.1"/>
    </source>
</evidence>
<dbReference type="Pfam" id="PF24494">
    <property type="entry name" value="DUF7587"/>
    <property type="match status" value="1"/>
</dbReference>
<dbReference type="Proteomes" id="UP001370758">
    <property type="component" value="Unassembled WGS sequence"/>
</dbReference>
<dbReference type="PANTHER" id="PTHR40781">
    <property type="match status" value="1"/>
</dbReference>
<dbReference type="AlphaFoldDB" id="A0AAV9WCQ7"/>
<organism evidence="2 3">
    <name type="scientific">Arthrobotrys musiformis</name>
    <dbReference type="NCBI Taxonomy" id="47236"/>
    <lineage>
        <taxon>Eukaryota</taxon>
        <taxon>Fungi</taxon>
        <taxon>Dikarya</taxon>
        <taxon>Ascomycota</taxon>
        <taxon>Pezizomycotina</taxon>
        <taxon>Orbiliomycetes</taxon>
        <taxon>Orbiliales</taxon>
        <taxon>Orbiliaceae</taxon>
        <taxon>Arthrobotrys</taxon>
    </lineage>
</organism>
<protein>
    <recommendedName>
        <fullName evidence="1">DUF7587 domain-containing protein</fullName>
    </recommendedName>
</protein>
<dbReference type="InterPro" id="IPR056009">
    <property type="entry name" value="DUF7587"/>
</dbReference>
<proteinExistence type="predicted"/>
<accession>A0AAV9WCQ7</accession>
<dbReference type="EMBL" id="JAVHJL010000003">
    <property type="protein sequence ID" value="KAK6506655.1"/>
    <property type="molecule type" value="Genomic_DNA"/>
</dbReference>
<gene>
    <name evidence="2" type="ORF">TWF481_005114</name>
</gene>
<keyword evidence="3" id="KW-1185">Reference proteome</keyword>